<feature type="compositionally biased region" description="Low complexity" evidence="1">
    <location>
        <begin position="126"/>
        <end position="164"/>
    </location>
</feature>
<dbReference type="GeneID" id="87862808"/>
<sequence>MGLSTVFLSGEFSKTRTANPGYDCRIDLSAKLWGFCPTSVIAASDCGLAGSCVDNHACSKGCGFTNQDLTTFTCKDPGNDYCSTALLTLSNLDLGAFSYIACGKAPITDSYLAWATDVITPIPIGAQGTSTSTTGAPASTSKIASETATSTASSSSTSAAPSASGPEEPKGDSNGNNNNMGAIVGGVVGSLAVLCGSVVAIVWLLRRNRKEKALASSSSSTAERDMVDQTGSGGGDNATAYALNEIKYPDIYGSERGLGGTPTYAVQELDHTEYRGWKTPQELSGVRSPRELSDTWVKSMPVELPAGSVY</sequence>
<dbReference type="RefSeq" id="XP_062680934.1">
    <property type="nucleotide sequence ID" value="XM_062825654.1"/>
</dbReference>
<organism evidence="3 4">
    <name type="scientific">Neurospora tetraspora</name>
    <dbReference type="NCBI Taxonomy" id="94610"/>
    <lineage>
        <taxon>Eukaryota</taxon>
        <taxon>Fungi</taxon>
        <taxon>Dikarya</taxon>
        <taxon>Ascomycota</taxon>
        <taxon>Pezizomycotina</taxon>
        <taxon>Sordariomycetes</taxon>
        <taxon>Sordariomycetidae</taxon>
        <taxon>Sordariales</taxon>
        <taxon>Sordariaceae</taxon>
        <taxon>Neurospora</taxon>
    </lineage>
</organism>
<keyword evidence="4" id="KW-1185">Reference proteome</keyword>
<dbReference type="AlphaFoldDB" id="A0AAE0JDN0"/>
<comment type="caution">
    <text evidence="3">The sequence shown here is derived from an EMBL/GenBank/DDBJ whole genome shotgun (WGS) entry which is preliminary data.</text>
</comment>
<evidence type="ECO:0000313" key="4">
    <source>
        <dbReference type="Proteomes" id="UP001278500"/>
    </source>
</evidence>
<evidence type="ECO:0000256" key="2">
    <source>
        <dbReference type="SAM" id="Phobius"/>
    </source>
</evidence>
<keyword evidence="2" id="KW-0472">Membrane</keyword>
<keyword evidence="2" id="KW-0812">Transmembrane</keyword>
<reference evidence="3" key="2">
    <citation type="submission" date="2023-06" db="EMBL/GenBank/DDBJ databases">
        <authorList>
            <consortium name="Lawrence Berkeley National Laboratory"/>
            <person name="Haridas S."/>
            <person name="Hensen N."/>
            <person name="Bonometti L."/>
            <person name="Westerberg I."/>
            <person name="Brannstrom I.O."/>
            <person name="Guillou S."/>
            <person name="Cros-Aarteil S."/>
            <person name="Calhoun S."/>
            <person name="Kuo A."/>
            <person name="Mondo S."/>
            <person name="Pangilinan J."/>
            <person name="Riley R."/>
            <person name="Labutti K."/>
            <person name="Andreopoulos B."/>
            <person name="Lipzen A."/>
            <person name="Chen C."/>
            <person name="Yanf M."/>
            <person name="Daum C."/>
            <person name="Ng V."/>
            <person name="Clum A."/>
            <person name="Steindorff A."/>
            <person name="Ohm R."/>
            <person name="Martin F."/>
            <person name="Silar P."/>
            <person name="Natvig D."/>
            <person name="Lalanne C."/>
            <person name="Gautier V."/>
            <person name="Ament-Velasquez S.L."/>
            <person name="Kruys A."/>
            <person name="Hutchinson M.I."/>
            <person name="Powell A.J."/>
            <person name="Barry K."/>
            <person name="Miller A.N."/>
            <person name="Grigoriev I.V."/>
            <person name="Debuchy R."/>
            <person name="Gladieux P."/>
            <person name="Thoren M.H."/>
            <person name="Johannesson H."/>
        </authorList>
    </citation>
    <scope>NUCLEOTIDE SEQUENCE</scope>
    <source>
        <strain evidence="3">CBS 560.94</strain>
    </source>
</reference>
<evidence type="ECO:0000313" key="3">
    <source>
        <dbReference type="EMBL" id="KAK3343141.1"/>
    </source>
</evidence>
<feature type="transmembrane region" description="Helical" evidence="2">
    <location>
        <begin position="180"/>
        <end position="205"/>
    </location>
</feature>
<dbReference type="EMBL" id="JAUEPP010000005">
    <property type="protein sequence ID" value="KAK3343141.1"/>
    <property type="molecule type" value="Genomic_DNA"/>
</dbReference>
<evidence type="ECO:0000256" key="1">
    <source>
        <dbReference type="SAM" id="MobiDB-lite"/>
    </source>
</evidence>
<gene>
    <name evidence="3" type="ORF">B0H65DRAFT_443896</name>
</gene>
<reference evidence="3" key="1">
    <citation type="journal article" date="2023" name="Mol. Phylogenet. Evol.">
        <title>Genome-scale phylogeny and comparative genomics of the fungal order Sordariales.</title>
        <authorList>
            <person name="Hensen N."/>
            <person name="Bonometti L."/>
            <person name="Westerberg I."/>
            <person name="Brannstrom I.O."/>
            <person name="Guillou S."/>
            <person name="Cros-Aarteil S."/>
            <person name="Calhoun S."/>
            <person name="Haridas S."/>
            <person name="Kuo A."/>
            <person name="Mondo S."/>
            <person name="Pangilinan J."/>
            <person name="Riley R."/>
            <person name="LaButti K."/>
            <person name="Andreopoulos B."/>
            <person name="Lipzen A."/>
            <person name="Chen C."/>
            <person name="Yan M."/>
            <person name="Daum C."/>
            <person name="Ng V."/>
            <person name="Clum A."/>
            <person name="Steindorff A."/>
            <person name="Ohm R.A."/>
            <person name="Martin F."/>
            <person name="Silar P."/>
            <person name="Natvig D.O."/>
            <person name="Lalanne C."/>
            <person name="Gautier V."/>
            <person name="Ament-Velasquez S.L."/>
            <person name="Kruys A."/>
            <person name="Hutchinson M.I."/>
            <person name="Powell A.J."/>
            <person name="Barry K."/>
            <person name="Miller A.N."/>
            <person name="Grigoriev I.V."/>
            <person name="Debuchy R."/>
            <person name="Gladieux P."/>
            <person name="Hiltunen Thoren M."/>
            <person name="Johannesson H."/>
        </authorList>
    </citation>
    <scope>NUCLEOTIDE SEQUENCE</scope>
    <source>
        <strain evidence="3">CBS 560.94</strain>
    </source>
</reference>
<dbReference type="Proteomes" id="UP001278500">
    <property type="component" value="Unassembled WGS sequence"/>
</dbReference>
<protein>
    <submittedName>
        <fullName evidence="3">Uncharacterized protein</fullName>
    </submittedName>
</protein>
<feature type="region of interest" description="Disordered" evidence="1">
    <location>
        <begin position="126"/>
        <end position="177"/>
    </location>
</feature>
<name>A0AAE0JDN0_9PEZI</name>
<proteinExistence type="predicted"/>
<accession>A0AAE0JDN0</accession>
<keyword evidence="2" id="KW-1133">Transmembrane helix</keyword>
<feature type="region of interest" description="Disordered" evidence="1">
    <location>
        <begin position="213"/>
        <end position="233"/>
    </location>
</feature>